<keyword evidence="4" id="KW-1185">Reference proteome</keyword>
<dbReference type="RefSeq" id="WP_279243791.1">
    <property type="nucleotide sequence ID" value="NZ_SHNN01000001.1"/>
</dbReference>
<dbReference type="Pfam" id="PF13091">
    <property type="entry name" value="PLDc_2"/>
    <property type="match status" value="2"/>
</dbReference>
<dbReference type="InterPro" id="IPR001736">
    <property type="entry name" value="PLipase_D/transphosphatidylase"/>
</dbReference>
<dbReference type="PROSITE" id="PS50035">
    <property type="entry name" value="PLD"/>
    <property type="match status" value="2"/>
</dbReference>
<keyword evidence="1" id="KW-0472">Membrane</keyword>
<protein>
    <submittedName>
        <fullName evidence="3">Phosphatidylserine/phosphatidylglycerophosphate/ cardiolipin synthase family protein</fullName>
    </submittedName>
</protein>
<organism evidence="3 4">
    <name type="scientific">Candidatus Litorirhabdus singularis</name>
    <dbReference type="NCBI Taxonomy" id="2518993"/>
    <lineage>
        <taxon>Bacteria</taxon>
        <taxon>Pseudomonadati</taxon>
        <taxon>Pseudomonadota</taxon>
        <taxon>Gammaproteobacteria</taxon>
        <taxon>Cellvibrionales</taxon>
        <taxon>Halieaceae</taxon>
        <taxon>Candidatus Litorirhabdus</taxon>
    </lineage>
</organism>
<keyword evidence="1" id="KW-1133">Transmembrane helix</keyword>
<dbReference type="EMBL" id="SHNN01000001">
    <property type="protein sequence ID" value="MCX2979796.1"/>
    <property type="molecule type" value="Genomic_DNA"/>
</dbReference>
<dbReference type="PANTHER" id="PTHR21248">
    <property type="entry name" value="CARDIOLIPIN SYNTHASE"/>
    <property type="match status" value="1"/>
</dbReference>
<feature type="domain" description="PLD phosphodiesterase" evidence="2">
    <location>
        <begin position="292"/>
        <end position="318"/>
    </location>
</feature>
<dbReference type="SUPFAM" id="SSF56024">
    <property type="entry name" value="Phospholipase D/nuclease"/>
    <property type="match status" value="2"/>
</dbReference>
<accession>A0ABT3TBZ8</accession>
<reference evidence="3" key="1">
    <citation type="submission" date="2019-02" db="EMBL/GenBank/DDBJ databases">
        <authorList>
            <person name="Li S.-H."/>
        </authorList>
    </citation>
    <scope>NUCLEOTIDE SEQUENCE</scope>
    <source>
        <strain evidence="3">IMCC14734</strain>
    </source>
</reference>
<evidence type="ECO:0000259" key="2">
    <source>
        <dbReference type="PROSITE" id="PS50035"/>
    </source>
</evidence>
<gene>
    <name evidence="3" type="ORF">EYC98_02840</name>
</gene>
<evidence type="ECO:0000313" key="3">
    <source>
        <dbReference type="EMBL" id="MCX2979796.1"/>
    </source>
</evidence>
<keyword evidence="1" id="KW-0812">Transmembrane</keyword>
<dbReference type="InterPro" id="IPR025202">
    <property type="entry name" value="PLD-like_dom"/>
</dbReference>
<dbReference type="SMART" id="SM00155">
    <property type="entry name" value="PLDc"/>
    <property type="match status" value="2"/>
</dbReference>
<feature type="domain" description="PLD phosphodiesterase" evidence="2">
    <location>
        <begin position="128"/>
        <end position="155"/>
    </location>
</feature>
<sequence>MSSHEHLQRAWQSSRLVLDSAVLYANLLAAIDSASERIDFEYYIFELDIVGSDFLEALARAARRGVQVHVLLDGVGCAATAATIASELSNAGAQVRIYHPLPWLTGAYQWSLARGGWFTKWLSFVLNVNRRNHRKLCLVDARHAWIGSQNICREHLAVAAGGEGWRDYALHVSGAGVTALADAFTAHWESQPAHLQRGFLTHFLSNHSRRARRLKNAFVTNSVASATGYVWIVSAYFAPTARLRRSLLKAARSGADVRILLPANSDVAVFPGLSSHYYRELLLAGARVFQYQSGVLHAKAMLVDGVMILGSSNLNYRSTLHDLELDLVIRNPDAVAELQQVVASDMAGAKEVRGELLRRPSIISWLWYLLRYWM</sequence>
<name>A0ABT3TBZ8_9GAMM</name>
<dbReference type="CDD" id="cd09110">
    <property type="entry name" value="PLDc_CLS_1"/>
    <property type="match status" value="1"/>
</dbReference>
<proteinExistence type="predicted"/>
<evidence type="ECO:0000313" key="4">
    <source>
        <dbReference type="Proteomes" id="UP001143362"/>
    </source>
</evidence>
<dbReference type="Proteomes" id="UP001143362">
    <property type="component" value="Unassembled WGS sequence"/>
</dbReference>
<dbReference type="Gene3D" id="3.30.870.10">
    <property type="entry name" value="Endonuclease Chain A"/>
    <property type="match status" value="2"/>
</dbReference>
<evidence type="ECO:0000256" key="1">
    <source>
        <dbReference type="SAM" id="Phobius"/>
    </source>
</evidence>
<dbReference type="PANTHER" id="PTHR21248:SF22">
    <property type="entry name" value="PHOSPHOLIPASE D"/>
    <property type="match status" value="1"/>
</dbReference>
<comment type="caution">
    <text evidence="3">The sequence shown here is derived from an EMBL/GenBank/DDBJ whole genome shotgun (WGS) entry which is preliminary data.</text>
</comment>
<feature type="transmembrane region" description="Helical" evidence="1">
    <location>
        <begin position="218"/>
        <end position="238"/>
    </location>
</feature>